<dbReference type="Proteomes" id="UP000507222">
    <property type="component" value="Unassembled WGS sequence"/>
</dbReference>
<sequence>MQYLKKKTHENVFEALHKIKQGPPPSTDIKLIDIEYLKFHRHMYLYITAGVYILCRVGFGDYSTAAVGVSRSFRQNLHNGETGQSLAAL</sequence>
<accession>A0A6J5V5I4</accession>
<gene>
    <name evidence="1" type="ORF">CURHAP_LOCUS36666</name>
</gene>
<dbReference type="EMBL" id="CAEKDK010000006">
    <property type="protein sequence ID" value="CAB4282954.1"/>
    <property type="molecule type" value="Genomic_DNA"/>
</dbReference>
<reference evidence="1 2" key="1">
    <citation type="submission" date="2020-05" db="EMBL/GenBank/DDBJ databases">
        <authorList>
            <person name="Campoy J."/>
            <person name="Schneeberger K."/>
            <person name="Spophaly S."/>
        </authorList>
    </citation>
    <scope>NUCLEOTIDE SEQUENCE [LARGE SCALE GENOMIC DNA]</scope>
    <source>
        <strain evidence="1">PruArmRojPasFocal</strain>
    </source>
</reference>
<organism evidence="1 2">
    <name type="scientific">Prunus armeniaca</name>
    <name type="common">Apricot</name>
    <name type="synonym">Armeniaca vulgaris</name>
    <dbReference type="NCBI Taxonomy" id="36596"/>
    <lineage>
        <taxon>Eukaryota</taxon>
        <taxon>Viridiplantae</taxon>
        <taxon>Streptophyta</taxon>
        <taxon>Embryophyta</taxon>
        <taxon>Tracheophyta</taxon>
        <taxon>Spermatophyta</taxon>
        <taxon>Magnoliopsida</taxon>
        <taxon>eudicotyledons</taxon>
        <taxon>Gunneridae</taxon>
        <taxon>Pentapetalae</taxon>
        <taxon>rosids</taxon>
        <taxon>fabids</taxon>
        <taxon>Rosales</taxon>
        <taxon>Rosaceae</taxon>
        <taxon>Amygdaloideae</taxon>
        <taxon>Amygdaleae</taxon>
        <taxon>Prunus</taxon>
    </lineage>
</organism>
<evidence type="ECO:0000313" key="1">
    <source>
        <dbReference type="EMBL" id="CAB4282954.1"/>
    </source>
</evidence>
<dbReference type="AlphaFoldDB" id="A0A6J5V5I4"/>
<evidence type="ECO:0000313" key="2">
    <source>
        <dbReference type="Proteomes" id="UP000507222"/>
    </source>
</evidence>
<name>A0A6J5V5I4_PRUAR</name>
<protein>
    <submittedName>
        <fullName evidence="1">Uncharacterized protein</fullName>
    </submittedName>
</protein>
<proteinExistence type="predicted"/>